<name>A0A8T1APQ2_9STRA</name>
<evidence type="ECO:0000313" key="1">
    <source>
        <dbReference type="EMBL" id="KAG2884491.1"/>
    </source>
</evidence>
<evidence type="ECO:0000313" key="2">
    <source>
        <dbReference type="Proteomes" id="UP000736787"/>
    </source>
</evidence>
<organism evidence="1 2">
    <name type="scientific">Phytophthora cactorum</name>
    <dbReference type="NCBI Taxonomy" id="29920"/>
    <lineage>
        <taxon>Eukaryota</taxon>
        <taxon>Sar</taxon>
        <taxon>Stramenopiles</taxon>
        <taxon>Oomycota</taxon>
        <taxon>Peronosporomycetes</taxon>
        <taxon>Peronosporales</taxon>
        <taxon>Peronosporaceae</taxon>
        <taxon>Phytophthora</taxon>
    </lineage>
</organism>
<accession>A0A8T1APQ2</accession>
<gene>
    <name evidence="1" type="ORF">PC117_g25817</name>
</gene>
<dbReference type="EMBL" id="RCMK01002127">
    <property type="protein sequence ID" value="KAG2884491.1"/>
    <property type="molecule type" value="Genomic_DNA"/>
</dbReference>
<sequence>MRFNASNLLLKSTEFSIAQLVRRWAALGKPQDEAKKS</sequence>
<dbReference type="AlphaFoldDB" id="A0A8T1APQ2"/>
<comment type="caution">
    <text evidence="1">The sequence shown here is derived from an EMBL/GenBank/DDBJ whole genome shotgun (WGS) entry which is preliminary data.</text>
</comment>
<protein>
    <submittedName>
        <fullName evidence="1">Uncharacterized protein</fullName>
    </submittedName>
</protein>
<reference evidence="1" key="1">
    <citation type="submission" date="2018-10" db="EMBL/GenBank/DDBJ databases">
        <title>Effector identification in a new, highly contiguous assembly of the strawberry crown rot pathogen Phytophthora cactorum.</title>
        <authorList>
            <person name="Armitage A.D."/>
            <person name="Nellist C.F."/>
            <person name="Bates H."/>
            <person name="Vickerstaff R.J."/>
            <person name="Harrison R.J."/>
        </authorList>
    </citation>
    <scope>NUCLEOTIDE SEQUENCE</scope>
    <source>
        <strain evidence="1">4040</strain>
    </source>
</reference>
<dbReference type="Proteomes" id="UP000736787">
    <property type="component" value="Unassembled WGS sequence"/>
</dbReference>
<proteinExistence type="predicted"/>